<dbReference type="GO" id="GO:0003957">
    <property type="term" value="F:NAD(P)+ transhydrogenase (Si-specific) activity"/>
    <property type="evidence" value="ECO:0007669"/>
    <property type="project" value="UniProtKB-EC"/>
</dbReference>
<evidence type="ECO:0000313" key="16">
    <source>
        <dbReference type="EMBL" id="MCA9757070.1"/>
    </source>
</evidence>
<dbReference type="Pfam" id="PF07992">
    <property type="entry name" value="Pyr_redox_2"/>
    <property type="match status" value="1"/>
</dbReference>
<evidence type="ECO:0000256" key="11">
    <source>
        <dbReference type="ARBA" id="ARBA00031183"/>
    </source>
</evidence>
<dbReference type="Pfam" id="PF02852">
    <property type="entry name" value="Pyr_redox_dim"/>
    <property type="match status" value="1"/>
</dbReference>
<feature type="binding site" evidence="12">
    <location>
        <position position="272"/>
    </location>
    <ligand>
        <name>NAD(+)</name>
        <dbReference type="ChEBI" id="CHEBI:57540"/>
    </ligand>
</feature>
<evidence type="ECO:0000256" key="3">
    <source>
        <dbReference type="ARBA" id="ARBA00007532"/>
    </source>
</evidence>
<evidence type="ECO:0000259" key="14">
    <source>
        <dbReference type="Pfam" id="PF02852"/>
    </source>
</evidence>
<evidence type="ECO:0000256" key="6">
    <source>
        <dbReference type="ARBA" id="ARBA00022630"/>
    </source>
</evidence>
<dbReference type="Gene3D" id="3.30.390.30">
    <property type="match status" value="1"/>
</dbReference>
<keyword evidence="9 16" id="KW-0560">Oxidoreductase</keyword>
<dbReference type="GO" id="GO:0004148">
    <property type="term" value="F:dihydrolipoyl dehydrogenase (NADH) activity"/>
    <property type="evidence" value="ECO:0007669"/>
    <property type="project" value="TreeGrafter"/>
</dbReference>
<feature type="domain" description="FAD/NAD(P)-binding" evidence="15">
    <location>
        <begin position="7"/>
        <end position="328"/>
    </location>
</feature>
<sequence>MTSRERYDFVIIGSGPAGQQAAIQACKAGRTVLMVEKDRRLGGACVHKGTIPSKTLRETTVVMNRFLERNEGVCKVDLAADVRVESLLTSLDRVIAGHVQYMGARLDRLGVELVQGKASFVAPHEVEVKDPRGSRKVVHGEFVVIATGSTPRRPPEIEIDHERIYDSDSILSMTYLPESLIVLGGGVIASEYASIFSALGVQVTMVDRADRPLCFLDADLTDRFLEAFERTGGTYIGCDTPKRVEWNGFDAAIVETESGHRLEAEKVLVALGRVPNIRDLNLDAAGVTLTDRGHVQVDMHCQTSTANVYACGDVIGPPALASSSMEQGRRAALHALGMDVGVPAEMIPVGIYSVPELASVGLSEMAARERHGDVLVGRAAFDELARAQIAGHTEGLLKVVADPNGEKILGISILGEGATELIHVGQMAMITGASMQTFRENIFNFPTLAEAYRVAALDIEMQRRQRAEGEGGEPEPGPSRACRVLTEDGCSAGDGTGNELPASPADGSSSTDRAA</sequence>
<dbReference type="PIRSF" id="PIRSF000350">
    <property type="entry name" value="Mercury_reductase_MerA"/>
    <property type="match status" value="1"/>
</dbReference>
<dbReference type="PANTHER" id="PTHR22912:SF93">
    <property type="entry name" value="SOLUBLE PYRIDINE NUCLEOTIDE TRANSHYDROGENASE"/>
    <property type="match status" value="1"/>
</dbReference>
<dbReference type="InterPro" id="IPR004099">
    <property type="entry name" value="Pyr_nucl-diS_OxRdtase_dimer"/>
</dbReference>
<dbReference type="InterPro" id="IPR036188">
    <property type="entry name" value="FAD/NAD-bd_sf"/>
</dbReference>
<feature type="binding site" evidence="12">
    <location>
        <position position="313"/>
    </location>
    <ligand>
        <name>FAD</name>
        <dbReference type="ChEBI" id="CHEBI:57692"/>
    </ligand>
</feature>
<dbReference type="InterPro" id="IPR001100">
    <property type="entry name" value="Pyr_nuc-diS_OxRdtase"/>
</dbReference>
<dbReference type="PRINTS" id="PR00368">
    <property type="entry name" value="FADPNR"/>
</dbReference>
<evidence type="ECO:0000256" key="1">
    <source>
        <dbReference type="ARBA" id="ARBA00002842"/>
    </source>
</evidence>
<dbReference type="FunFam" id="3.30.390.30:FF:000001">
    <property type="entry name" value="Dihydrolipoyl dehydrogenase"/>
    <property type="match status" value="1"/>
</dbReference>
<keyword evidence="5" id="KW-0963">Cytoplasm</keyword>
<proteinExistence type="inferred from homology"/>
<dbReference type="EC" id="1.6.1.1" evidence="4"/>
<comment type="caution">
    <text evidence="16">The sequence shown here is derived from an EMBL/GenBank/DDBJ whole genome shotgun (WGS) entry which is preliminary data.</text>
</comment>
<comment type="similarity">
    <text evidence="3">Belongs to the class-I pyridine nucleotide-disulfide oxidoreductase family.</text>
</comment>
<dbReference type="NCBIfam" id="NF003585">
    <property type="entry name" value="PRK05249.1"/>
    <property type="match status" value="1"/>
</dbReference>
<dbReference type="SUPFAM" id="SSF51905">
    <property type="entry name" value="FAD/NAD(P)-binding domain"/>
    <property type="match status" value="1"/>
</dbReference>
<evidence type="ECO:0000256" key="4">
    <source>
        <dbReference type="ARBA" id="ARBA00012772"/>
    </source>
</evidence>
<gene>
    <name evidence="16" type="primary">sthA</name>
    <name evidence="16" type="ORF">KDA27_14795</name>
</gene>
<dbReference type="PRINTS" id="PR00411">
    <property type="entry name" value="PNDRDTASEI"/>
</dbReference>
<protein>
    <recommendedName>
        <fullName evidence="4">NAD(P)(+) transhydrogenase (Si-specific)</fullName>
        <ecNumber evidence="4">1.6.1.1</ecNumber>
    </recommendedName>
    <alternativeName>
        <fullName evidence="11">NAD(P)(+) transhydrogenase [B-specific]</fullName>
    </alternativeName>
</protein>
<comment type="cofactor">
    <cofactor evidence="12">
        <name>FAD</name>
        <dbReference type="ChEBI" id="CHEBI:57692"/>
    </cofactor>
    <text evidence="12">Binds 1 FAD per subunit.</text>
</comment>
<dbReference type="Gene3D" id="3.50.50.60">
    <property type="entry name" value="FAD/NAD(P)-binding domain"/>
    <property type="match status" value="2"/>
</dbReference>
<dbReference type="GO" id="GO:0006103">
    <property type="term" value="P:2-oxoglutarate metabolic process"/>
    <property type="evidence" value="ECO:0007669"/>
    <property type="project" value="TreeGrafter"/>
</dbReference>
<dbReference type="EMBL" id="JAGQHS010000080">
    <property type="protein sequence ID" value="MCA9757070.1"/>
    <property type="molecule type" value="Genomic_DNA"/>
</dbReference>
<evidence type="ECO:0000256" key="13">
    <source>
        <dbReference type="SAM" id="MobiDB-lite"/>
    </source>
</evidence>
<evidence type="ECO:0000256" key="7">
    <source>
        <dbReference type="ARBA" id="ARBA00022827"/>
    </source>
</evidence>
<dbReference type="Proteomes" id="UP000739538">
    <property type="component" value="Unassembled WGS sequence"/>
</dbReference>
<dbReference type="PROSITE" id="PS51257">
    <property type="entry name" value="PROKAR_LIPOPROTEIN"/>
    <property type="match status" value="1"/>
</dbReference>
<evidence type="ECO:0000256" key="5">
    <source>
        <dbReference type="ARBA" id="ARBA00022490"/>
    </source>
</evidence>
<evidence type="ECO:0000313" key="17">
    <source>
        <dbReference type="Proteomes" id="UP000739538"/>
    </source>
</evidence>
<evidence type="ECO:0000256" key="2">
    <source>
        <dbReference type="ARBA" id="ARBA00004496"/>
    </source>
</evidence>
<keyword evidence="12" id="KW-0547">Nucleotide-binding</keyword>
<dbReference type="InterPro" id="IPR016156">
    <property type="entry name" value="FAD/NAD-linked_Rdtase_dimer_sf"/>
</dbReference>
<evidence type="ECO:0000256" key="10">
    <source>
        <dbReference type="ARBA" id="ARBA00023027"/>
    </source>
</evidence>
<keyword evidence="7 12" id="KW-0274">FAD</keyword>
<dbReference type="GO" id="GO:0050660">
    <property type="term" value="F:flavin adenine dinucleotide binding"/>
    <property type="evidence" value="ECO:0007669"/>
    <property type="project" value="TreeGrafter"/>
</dbReference>
<dbReference type="GO" id="GO:0005829">
    <property type="term" value="C:cytosol"/>
    <property type="evidence" value="ECO:0007669"/>
    <property type="project" value="TreeGrafter"/>
</dbReference>
<feature type="binding site" evidence="12">
    <location>
        <position position="54"/>
    </location>
    <ligand>
        <name>FAD</name>
        <dbReference type="ChEBI" id="CHEBI:57692"/>
    </ligand>
</feature>
<evidence type="ECO:0000256" key="9">
    <source>
        <dbReference type="ARBA" id="ARBA00023002"/>
    </source>
</evidence>
<feature type="binding site" evidence="12">
    <location>
        <begin position="147"/>
        <end position="149"/>
    </location>
    <ligand>
        <name>FAD</name>
        <dbReference type="ChEBI" id="CHEBI:57692"/>
    </ligand>
</feature>
<dbReference type="InterPro" id="IPR023753">
    <property type="entry name" value="FAD/NAD-binding_dom"/>
</dbReference>
<comment type="function">
    <text evidence="1">Conversion of NADPH, generated by peripheral catabolic pathways, to NADH, which can enter the respiratory chain for energy generation.</text>
</comment>
<reference evidence="16" key="2">
    <citation type="journal article" date="2021" name="Microbiome">
        <title>Successional dynamics and alternative stable states in a saline activated sludge microbial community over 9 years.</title>
        <authorList>
            <person name="Wang Y."/>
            <person name="Ye J."/>
            <person name="Ju F."/>
            <person name="Liu L."/>
            <person name="Boyd J.A."/>
            <person name="Deng Y."/>
            <person name="Parks D.H."/>
            <person name="Jiang X."/>
            <person name="Yin X."/>
            <person name="Woodcroft B.J."/>
            <person name="Tyson G.W."/>
            <person name="Hugenholtz P."/>
            <person name="Polz M.F."/>
            <person name="Zhang T."/>
        </authorList>
    </citation>
    <scope>NUCLEOTIDE SEQUENCE</scope>
    <source>
        <strain evidence="16">HKST-UBA02</strain>
    </source>
</reference>
<feature type="region of interest" description="Disordered" evidence="13">
    <location>
        <begin position="465"/>
        <end position="515"/>
    </location>
</feature>
<evidence type="ECO:0000259" key="15">
    <source>
        <dbReference type="Pfam" id="PF07992"/>
    </source>
</evidence>
<name>A0A956SE18_UNCEI</name>
<dbReference type="PANTHER" id="PTHR22912">
    <property type="entry name" value="DISULFIDE OXIDOREDUCTASE"/>
    <property type="match status" value="1"/>
</dbReference>
<dbReference type="InterPro" id="IPR050151">
    <property type="entry name" value="Class-I_Pyr_Nuc-Dis_Oxidored"/>
</dbReference>
<comment type="subcellular location">
    <subcellularLocation>
        <location evidence="2">Cytoplasm</location>
    </subcellularLocation>
</comment>
<organism evidence="16 17">
    <name type="scientific">Eiseniibacteriota bacterium</name>
    <dbReference type="NCBI Taxonomy" id="2212470"/>
    <lineage>
        <taxon>Bacteria</taxon>
        <taxon>Candidatus Eiseniibacteriota</taxon>
    </lineage>
</organism>
<reference evidence="16" key="1">
    <citation type="submission" date="2020-04" db="EMBL/GenBank/DDBJ databases">
        <authorList>
            <person name="Zhang T."/>
        </authorList>
    </citation>
    <scope>NUCLEOTIDE SEQUENCE</scope>
    <source>
        <strain evidence="16">HKST-UBA02</strain>
    </source>
</reference>
<keyword evidence="8" id="KW-0521">NADP</keyword>
<dbReference type="SUPFAM" id="SSF55424">
    <property type="entry name" value="FAD/NAD-linked reductases, dimerisation (C-terminal) domain"/>
    <property type="match status" value="1"/>
</dbReference>
<keyword evidence="10 12" id="KW-0520">NAD</keyword>
<dbReference type="AlphaFoldDB" id="A0A956SE18"/>
<feature type="domain" description="Pyridine nucleotide-disulphide oxidoreductase dimerisation" evidence="14">
    <location>
        <begin position="347"/>
        <end position="455"/>
    </location>
</feature>
<feature type="binding site" evidence="12">
    <location>
        <begin position="184"/>
        <end position="191"/>
    </location>
    <ligand>
        <name>NAD(+)</name>
        <dbReference type="ChEBI" id="CHEBI:57540"/>
    </ligand>
</feature>
<evidence type="ECO:0000256" key="12">
    <source>
        <dbReference type="PIRSR" id="PIRSR000350-3"/>
    </source>
</evidence>
<feature type="compositionally biased region" description="Polar residues" evidence="13">
    <location>
        <begin position="506"/>
        <end position="515"/>
    </location>
</feature>
<keyword evidence="6" id="KW-0285">Flavoprotein</keyword>
<accession>A0A956SE18</accession>
<evidence type="ECO:0000256" key="8">
    <source>
        <dbReference type="ARBA" id="ARBA00022857"/>
    </source>
</evidence>